<comment type="function">
    <text evidence="6">Binds and transfers iron-sulfur (Fe-S) clusters to target apoproteins. Can hydrolyze ATP.</text>
</comment>
<comment type="similarity">
    <text evidence="6">Belongs to the Mrp/NBP35 ATP-binding proteins family.</text>
</comment>
<dbReference type="GO" id="GO:0005829">
    <property type="term" value="C:cytosol"/>
    <property type="evidence" value="ECO:0007669"/>
    <property type="project" value="TreeGrafter"/>
</dbReference>
<evidence type="ECO:0000256" key="1">
    <source>
        <dbReference type="ARBA" id="ARBA00022723"/>
    </source>
</evidence>
<keyword evidence="2 6" id="KW-0547">Nucleotide-binding</keyword>
<dbReference type="PANTHER" id="PTHR23264:SF19">
    <property type="entry name" value="CYTOSOLIC FE-S CLUSTER ASSEMBLY FACTOR NUBP2"/>
    <property type="match status" value="1"/>
</dbReference>
<dbReference type="PATRIC" id="fig|1298851.3.peg.1395"/>
<evidence type="ECO:0000313" key="8">
    <source>
        <dbReference type="Proteomes" id="UP000063234"/>
    </source>
</evidence>
<dbReference type="GO" id="GO:0046872">
    <property type="term" value="F:metal ion binding"/>
    <property type="evidence" value="ECO:0007669"/>
    <property type="project" value="UniProtKB-KW"/>
</dbReference>
<dbReference type="EMBL" id="AP013035">
    <property type="protein sequence ID" value="BAT72107.1"/>
    <property type="molecule type" value="Genomic_DNA"/>
</dbReference>
<sequence length="294" mass="32118">MAECNQGNRACSTCPNASKCSQDIQRKHQEELLRQRLSKIKHKIMVMSGKGGVGKTTVSVNLALQLAKRGYKVGLLDADIHGPNVPLMLGLEGSRLEVSENGVEPIVIGDNELKVVSMSFLLQSPDTPVIWRGPLKMGALRQFLSEVNWGELDFLIIDLPPGTGDEPLSIAQLIKDIDGAVIVTTPQEVALLDSRKSVNFAKKLGVKVLGIIENMSGFVCPHCGKEVNLFKKGGGEKAAKEHNVPFLGRIPIDPKIVEIEDSGRLIFEAVESDSPFFKAFEEIVDKLLREIGEK</sequence>
<protein>
    <recommendedName>
        <fullName evidence="6">Iron-sulfur cluster carrier protein</fullName>
    </recommendedName>
</protein>
<evidence type="ECO:0000256" key="4">
    <source>
        <dbReference type="ARBA" id="ARBA00023004"/>
    </source>
</evidence>
<proteinExistence type="inferred from homology"/>
<keyword evidence="4 6" id="KW-0408">Iron</keyword>
<dbReference type="AlphaFoldDB" id="A0A0S3QUW6"/>
<organism evidence="7 8">
    <name type="scientific">Thermosulfidibacter takaii (strain DSM 17441 / JCM 13301 / NBRC 103674 / ABI70S6)</name>
    <dbReference type="NCBI Taxonomy" id="1298851"/>
    <lineage>
        <taxon>Bacteria</taxon>
        <taxon>Pseudomonadati</taxon>
        <taxon>Thermosulfidibacterota</taxon>
        <taxon>Thermosulfidibacteria</taxon>
        <taxon>Thermosulfidibacterales</taxon>
        <taxon>Thermosulfidibacteraceae</taxon>
    </lineage>
</organism>
<dbReference type="GO" id="GO:0005524">
    <property type="term" value="F:ATP binding"/>
    <property type="evidence" value="ECO:0007669"/>
    <property type="project" value="UniProtKB-UniRule"/>
</dbReference>
<accession>A0A0S3QUW6</accession>
<evidence type="ECO:0000313" key="7">
    <source>
        <dbReference type="EMBL" id="BAT72107.1"/>
    </source>
</evidence>
<keyword evidence="5 6" id="KW-0411">Iron-sulfur</keyword>
<dbReference type="OrthoDB" id="9809679at2"/>
<dbReference type="InterPro" id="IPR033756">
    <property type="entry name" value="YlxH/NBP35"/>
</dbReference>
<dbReference type="PANTHER" id="PTHR23264">
    <property type="entry name" value="NUCLEOTIDE-BINDING PROTEIN NBP35 YEAST -RELATED"/>
    <property type="match status" value="1"/>
</dbReference>
<dbReference type="GO" id="GO:0016887">
    <property type="term" value="F:ATP hydrolysis activity"/>
    <property type="evidence" value="ECO:0007669"/>
    <property type="project" value="UniProtKB-UniRule"/>
</dbReference>
<evidence type="ECO:0000256" key="5">
    <source>
        <dbReference type="ARBA" id="ARBA00023014"/>
    </source>
</evidence>
<dbReference type="STRING" id="1298851.TST_1320"/>
<dbReference type="Proteomes" id="UP000063234">
    <property type="component" value="Chromosome"/>
</dbReference>
<keyword evidence="8" id="KW-1185">Reference proteome</keyword>
<dbReference type="KEGG" id="ttk:TST_1320"/>
<dbReference type="InterPro" id="IPR000808">
    <property type="entry name" value="Mrp-like_CS"/>
</dbReference>
<evidence type="ECO:0000256" key="6">
    <source>
        <dbReference type="HAMAP-Rule" id="MF_02040"/>
    </source>
</evidence>
<comment type="subunit">
    <text evidence="6">Homodimer.</text>
</comment>
<name>A0A0S3QUW6_THET7</name>
<dbReference type="SUPFAM" id="SSF52540">
    <property type="entry name" value="P-loop containing nucleoside triphosphate hydrolases"/>
    <property type="match status" value="1"/>
</dbReference>
<dbReference type="RefSeq" id="WP_068550098.1">
    <property type="nucleotide sequence ID" value="NZ_AP013035.1"/>
</dbReference>
<keyword evidence="1 6" id="KW-0479">Metal-binding</keyword>
<dbReference type="GO" id="GO:0016226">
    <property type="term" value="P:iron-sulfur cluster assembly"/>
    <property type="evidence" value="ECO:0007669"/>
    <property type="project" value="InterPro"/>
</dbReference>
<dbReference type="InterPro" id="IPR027417">
    <property type="entry name" value="P-loop_NTPase"/>
</dbReference>
<dbReference type="HAMAP" id="MF_02040">
    <property type="entry name" value="Mrp_NBP35"/>
    <property type="match status" value="1"/>
</dbReference>
<evidence type="ECO:0000256" key="2">
    <source>
        <dbReference type="ARBA" id="ARBA00022741"/>
    </source>
</evidence>
<dbReference type="Gene3D" id="3.40.50.300">
    <property type="entry name" value="P-loop containing nucleotide triphosphate hydrolases"/>
    <property type="match status" value="1"/>
</dbReference>
<dbReference type="FunFam" id="3.40.50.300:FF:001119">
    <property type="entry name" value="Iron-sulfur cluster carrier protein"/>
    <property type="match status" value="1"/>
</dbReference>
<dbReference type="GO" id="GO:0140663">
    <property type="term" value="F:ATP-dependent FeS chaperone activity"/>
    <property type="evidence" value="ECO:0007669"/>
    <property type="project" value="InterPro"/>
</dbReference>
<dbReference type="PROSITE" id="PS01215">
    <property type="entry name" value="MRP"/>
    <property type="match status" value="1"/>
</dbReference>
<keyword evidence="3 6" id="KW-0067">ATP-binding</keyword>
<dbReference type="CDD" id="cd02037">
    <property type="entry name" value="Mrp_NBP35"/>
    <property type="match status" value="1"/>
</dbReference>
<dbReference type="Pfam" id="PF10609">
    <property type="entry name" value="ParA"/>
    <property type="match status" value="1"/>
</dbReference>
<feature type="binding site" evidence="6">
    <location>
        <begin position="49"/>
        <end position="56"/>
    </location>
    <ligand>
        <name>ATP</name>
        <dbReference type="ChEBI" id="CHEBI:30616"/>
    </ligand>
</feature>
<reference evidence="8" key="1">
    <citation type="journal article" date="2018" name="Science">
        <title>A primordial and reversible TCA cycle in a facultatively chemolithoautotrophic thermophile.</title>
        <authorList>
            <person name="Nunoura T."/>
            <person name="Chikaraishi Y."/>
            <person name="Izaki R."/>
            <person name="Suwa T."/>
            <person name="Sato T."/>
            <person name="Harada T."/>
            <person name="Mori K."/>
            <person name="Kato Y."/>
            <person name="Miyazaki M."/>
            <person name="Shimamura S."/>
            <person name="Yanagawa K."/>
            <person name="Shuto A."/>
            <person name="Ohkouchi N."/>
            <person name="Fujita N."/>
            <person name="Takaki Y."/>
            <person name="Atomi H."/>
            <person name="Takai K."/>
        </authorList>
    </citation>
    <scope>NUCLEOTIDE SEQUENCE [LARGE SCALE GENOMIC DNA]</scope>
    <source>
        <strain evidence="8">DSM 17441 / JCM 13301 / NBRC 103674 / ABI70S6</strain>
    </source>
</reference>
<evidence type="ECO:0000256" key="3">
    <source>
        <dbReference type="ARBA" id="ARBA00022840"/>
    </source>
</evidence>
<dbReference type="InterPro" id="IPR019591">
    <property type="entry name" value="Mrp/NBP35_ATP-bd"/>
</dbReference>
<dbReference type="GO" id="GO:0051536">
    <property type="term" value="F:iron-sulfur cluster binding"/>
    <property type="evidence" value="ECO:0007669"/>
    <property type="project" value="UniProtKB-UniRule"/>
</dbReference>
<keyword evidence="6" id="KW-0378">Hydrolase</keyword>
<gene>
    <name evidence="7" type="primary">mrp</name>
    <name evidence="7" type="ORF">TST_1320</name>
</gene>